<feature type="transmembrane region" description="Helical" evidence="2">
    <location>
        <begin position="69"/>
        <end position="87"/>
    </location>
</feature>
<feature type="transmembrane region" description="Helical" evidence="2">
    <location>
        <begin position="322"/>
        <end position="347"/>
    </location>
</feature>
<feature type="transmembrane region" description="Helical" evidence="2">
    <location>
        <begin position="94"/>
        <end position="113"/>
    </location>
</feature>
<protein>
    <submittedName>
        <fullName evidence="3">Uncharacterized membrane protein</fullName>
    </submittedName>
</protein>
<feature type="transmembrane region" description="Helical" evidence="2">
    <location>
        <begin position="133"/>
        <end position="154"/>
    </location>
</feature>
<evidence type="ECO:0000313" key="4">
    <source>
        <dbReference type="Proteomes" id="UP000199135"/>
    </source>
</evidence>
<keyword evidence="2" id="KW-1133">Transmembrane helix</keyword>
<feature type="transmembrane region" description="Helical" evidence="2">
    <location>
        <begin position="437"/>
        <end position="461"/>
    </location>
</feature>
<evidence type="ECO:0000256" key="1">
    <source>
        <dbReference type="SAM" id="MobiDB-lite"/>
    </source>
</evidence>
<feature type="transmembrane region" description="Helical" evidence="2">
    <location>
        <begin position="235"/>
        <end position="254"/>
    </location>
</feature>
<dbReference type="InterPro" id="IPR010540">
    <property type="entry name" value="CmpB_TMEM229"/>
</dbReference>
<feature type="region of interest" description="Disordered" evidence="1">
    <location>
        <begin position="1"/>
        <end position="28"/>
    </location>
</feature>
<feature type="transmembrane region" description="Helical" evidence="2">
    <location>
        <begin position="175"/>
        <end position="195"/>
    </location>
</feature>
<proteinExistence type="predicted"/>
<comment type="caution">
    <text evidence="3">The sequence shown here is derived from an EMBL/GenBank/DDBJ whole genome shotgun (WGS) entry which is preliminary data.</text>
</comment>
<sequence length="558" mass="62296">MSARHMAQGTRPKETARLNPHAKHPAAVEPKMPMPGLLKLIVALIALNLIACTTSIALCVLQGEAAATLPDAIVGCALDLGLLVGVIRRQPNARTMGVTLLAMSITFSVASYAGTASPNLLEIVGTNIPDLLLLLYFATSTKFKMYLGIIPSTYRVDGRGLRISPKTGRPYTPGILKAFCAYLTLGSFFLLMTLVATSRDIVSYSPTLLLRFADLVFTALFLWMTVRRLRVGRAWIVFFTLFNMGVGTLGLFVTGELEPITQAVSMVPDALLLAYALFSRKLRGFYTEDFTLELDRELSEDSSDPWHYKISRRGWPFVRNLAIYYCVFSLMGHWMECAFCTLIRLGLVHGDFDPSNTMLWRDWFYPFPMEGLAAVGIALVLHPLWQWLRQHIRNNVPVYLLSFLANMAFCTAIEYVMGQFVNADLQLWNYSDMPFNFQGMICLQNAVGFGLVASLIAWIVYPIMEWYIARIPHNVMSVAFVAILAAYAIPQTLYLTDPPVPAEVSLRQILDDPDSTDEERAEAQRDLDKLGELERQKEEAHAQIEAQKAAEKGAGNQP</sequence>
<evidence type="ECO:0000313" key="3">
    <source>
        <dbReference type="EMBL" id="SEH38953.1"/>
    </source>
</evidence>
<feature type="transmembrane region" description="Helical" evidence="2">
    <location>
        <begin position="260"/>
        <end position="278"/>
    </location>
</feature>
<feature type="region of interest" description="Disordered" evidence="1">
    <location>
        <begin position="536"/>
        <end position="558"/>
    </location>
</feature>
<keyword evidence="2" id="KW-0472">Membrane</keyword>
<gene>
    <name evidence="3" type="ORF">SAMN05216447_101283</name>
</gene>
<dbReference type="Pfam" id="PF06541">
    <property type="entry name" value="ABC_trans_CmpB"/>
    <property type="match status" value="1"/>
</dbReference>
<feature type="transmembrane region" description="Helical" evidence="2">
    <location>
        <begin position="473"/>
        <end position="490"/>
    </location>
</feature>
<feature type="transmembrane region" description="Helical" evidence="2">
    <location>
        <begin position="201"/>
        <end position="223"/>
    </location>
</feature>
<dbReference type="Proteomes" id="UP000199135">
    <property type="component" value="Unassembled WGS sequence"/>
</dbReference>
<feature type="transmembrane region" description="Helical" evidence="2">
    <location>
        <begin position="397"/>
        <end position="417"/>
    </location>
</feature>
<organism evidence="3 4">
    <name type="scientific">Parafannyhessea umbonata</name>
    <dbReference type="NCBI Taxonomy" id="604330"/>
    <lineage>
        <taxon>Bacteria</taxon>
        <taxon>Bacillati</taxon>
        <taxon>Actinomycetota</taxon>
        <taxon>Coriobacteriia</taxon>
        <taxon>Coriobacteriales</taxon>
        <taxon>Atopobiaceae</taxon>
        <taxon>Parafannyhessea</taxon>
    </lineage>
</organism>
<feature type="transmembrane region" description="Helical" evidence="2">
    <location>
        <begin position="40"/>
        <end position="63"/>
    </location>
</feature>
<dbReference type="RefSeq" id="WP_078686505.1">
    <property type="nucleotide sequence ID" value="NZ_FNWT01000001.1"/>
</dbReference>
<reference evidence="3 4" key="1">
    <citation type="submission" date="2016-10" db="EMBL/GenBank/DDBJ databases">
        <authorList>
            <person name="Varghese N."/>
            <person name="Submissions S."/>
        </authorList>
    </citation>
    <scope>NUCLEOTIDE SEQUENCE [LARGE SCALE GENOMIC DNA]</scope>
    <source>
        <strain evidence="3 4">WCP15</strain>
    </source>
</reference>
<feature type="transmembrane region" description="Helical" evidence="2">
    <location>
        <begin position="367"/>
        <end position="385"/>
    </location>
</feature>
<keyword evidence="2" id="KW-0812">Transmembrane</keyword>
<dbReference type="EMBL" id="FNWT01000001">
    <property type="protein sequence ID" value="SEH38953.1"/>
    <property type="molecule type" value="Genomic_DNA"/>
</dbReference>
<accession>A0A1H6HV40</accession>
<keyword evidence="4" id="KW-1185">Reference proteome</keyword>
<name>A0A1H6HV40_9ACTN</name>
<evidence type="ECO:0000256" key="2">
    <source>
        <dbReference type="SAM" id="Phobius"/>
    </source>
</evidence>